<dbReference type="FunFam" id="3.60.20.10:FF:000008">
    <property type="entry name" value="Proteasome subunit beta type-4"/>
    <property type="match status" value="1"/>
</dbReference>
<dbReference type="EMBL" id="ML014330">
    <property type="protein sequence ID" value="RKO99021.1"/>
    <property type="molecule type" value="Genomic_DNA"/>
</dbReference>
<evidence type="ECO:0000256" key="5">
    <source>
        <dbReference type="RuleBase" id="RU004203"/>
    </source>
</evidence>
<accession>A0A4P9WZW9</accession>
<dbReference type="Pfam" id="PF00227">
    <property type="entry name" value="Proteasome"/>
    <property type="match status" value="1"/>
</dbReference>
<protein>
    <recommendedName>
        <fullName evidence="5">Proteasome subunit beta</fullName>
    </recommendedName>
</protein>
<evidence type="ECO:0000313" key="7">
    <source>
        <dbReference type="Proteomes" id="UP000274922"/>
    </source>
</evidence>
<proteinExistence type="inferred from homology"/>
<comment type="subunit">
    <text evidence="4">The 26S proteasome consists of a 20S proteasome core and two 19S regulatory subunits. The 20S proteasome core is composed of 28 subunits that are arranged in four stacked rings, resulting in a barrel-shaped structure. The two end rings are each formed by seven alpha subunits, and the two central rings are each formed by seven beta subunits. The catalytic chamber with the active sites is on the inside of the barrel.</text>
</comment>
<keyword evidence="7" id="KW-1185">Reference proteome</keyword>
<dbReference type="InterPro" id="IPR023333">
    <property type="entry name" value="Proteasome_suB-type"/>
</dbReference>
<dbReference type="GO" id="GO:0005634">
    <property type="term" value="C:nucleus"/>
    <property type="evidence" value="ECO:0007669"/>
    <property type="project" value="UniProtKB-SubCell"/>
</dbReference>
<dbReference type="Gene3D" id="3.60.20.10">
    <property type="entry name" value="Glutamine Phosphoribosylpyrophosphate, subunit 1, domain 1"/>
    <property type="match status" value="1"/>
</dbReference>
<keyword evidence="2 5" id="KW-0647">Proteasome</keyword>
<dbReference type="InterPro" id="IPR001353">
    <property type="entry name" value="Proteasome_sua/b"/>
</dbReference>
<dbReference type="PANTHER" id="PTHR32194:SF2">
    <property type="entry name" value="PROTEASOME SUBUNIT BETA TYPE-1"/>
    <property type="match status" value="1"/>
</dbReference>
<gene>
    <name evidence="6" type="ORF">CXG81DRAFT_15146</name>
</gene>
<comment type="function">
    <text evidence="5">Component of the proteasome, a multicatalytic proteinase complex which is characterized by its ability to cleave peptides with Arg, Phe, Tyr, Leu, and Glu adjacent to the leaving group at neutral or slightly basic pH. The proteasome has an ATP-dependent proteolytic activity.</text>
</comment>
<dbReference type="Proteomes" id="UP000274922">
    <property type="component" value="Unassembled WGS sequence"/>
</dbReference>
<dbReference type="STRING" id="1555241.A0A4P9WZW9"/>
<dbReference type="GO" id="GO:0019774">
    <property type="term" value="C:proteasome core complex, beta-subunit complex"/>
    <property type="evidence" value="ECO:0007669"/>
    <property type="project" value="UniProtKB-ARBA"/>
</dbReference>
<keyword evidence="3 5" id="KW-0539">Nucleus</keyword>
<dbReference type="AlphaFoldDB" id="A0A4P9WZW9"/>
<dbReference type="OrthoDB" id="268428at2759"/>
<dbReference type="InterPro" id="IPR029055">
    <property type="entry name" value="Ntn_hydrolases_N"/>
</dbReference>
<evidence type="ECO:0000256" key="4">
    <source>
        <dbReference type="ARBA" id="ARBA00026071"/>
    </source>
</evidence>
<dbReference type="SUPFAM" id="SSF56235">
    <property type="entry name" value="N-terminal nucleophile aminohydrolases (Ntn hydrolases)"/>
    <property type="match status" value="1"/>
</dbReference>
<evidence type="ECO:0000256" key="3">
    <source>
        <dbReference type="ARBA" id="ARBA00023242"/>
    </source>
</evidence>
<comment type="similarity">
    <text evidence="5">Belongs to the peptidase T1B family.</text>
</comment>
<evidence type="ECO:0000256" key="2">
    <source>
        <dbReference type="ARBA" id="ARBA00022942"/>
    </source>
</evidence>
<dbReference type="PANTHER" id="PTHR32194">
    <property type="entry name" value="METALLOPROTEASE TLDD"/>
    <property type="match status" value="1"/>
</dbReference>
<dbReference type="CDD" id="cd03758">
    <property type="entry name" value="proteasome_beta_type_2"/>
    <property type="match status" value="1"/>
</dbReference>
<name>A0A4P9WZW9_9FUNG</name>
<comment type="subunit">
    <text evidence="5">Component of the proteasome complex.</text>
</comment>
<dbReference type="InterPro" id="IPR016050">
    <property type="entry name" value="Proteasome_bsu_CS"/>
</dbReference>
<comment type="subcellular location">
    <subcellularLocation>
        <location evidence="5">Cytoplasm</location>
    </subcellularLocation>
    <subcellularLocation>
        <location evidence="5">Nucleus</location>
    </subcellularLocation>
</comment>
<evidence type="ECO:0000256" key="1">
    <source>
        <dbReference type="ARBA" id="ARBA00022490"/>
    </source>
</evidence>
<keyword evidence="1 5" id="KW-0963">Cytoplasm</keyword>
<dbReference type="GO" id="GO:0005737">
    <property type="term" value="C:cytoplasm"/>
    <property type="evidence" value="ECO:0007669"/>
    <property type="project" value="UniProtKB-SubCell"/>
</dbReference>
<dbReference type="PROSITE" id="PS00854">
    <property type="entry name" value="PROTEASOME_BETA_1"/>
    <property type="match status" value="1"/>
</dbReference>
<evidence type="ECO:0000313" key="6">
    <source>
        <dbReference type="EMBL" id="RKO99021.1"/>
    </source>
</evidence>
<sequence length="198" mass="22011">MEVLFGITGKDFALLAADTNQARSIVVLKRGEDRTVDLNRHTALAYTGDPGDAIHFTEYIAANVRLNEIRHGHEASPNAVAKYTRNALAGYLRTRQAYHINMLIAGVDKTSGAPALYWSDHLANMTALPFAAHGYASYFCMSTMDRLWRPNLTLEEAIIVLQKCVAALKTRFVASLPEFKVKVIDKSGIRVIDVKFEK</sequence>
<organism evidence="6 7">
    <name type="scientific">Caulochytrium protostelioides</name>
    <dbReference type="NCBI Taxonomy" id="1555241"/>
    <lineage>
        <taxon>Eukaryota</taxon>
        <taxon>Fungi</taxon>
        <taxon>Fungi incertae sedis</taxon>
        <taxon>Chytridiomycota</taxon>
        <taxon>Chytridiomycota incertae sedis</taxon>
        <taxon>Chytridiomycetes</taxon>
        <taxon>Caulochytriales</taxon>
        <taxon>Caulochytriaceae</taxon>
        <taxon>Caulochytrium</taxon>
    </lineage>
</organism>
<dbReference type="GO" id="GO:0010498">
    <property type="term" value="P:proteasomal protein catabolic process"/>
    <property type="evidence" value="ECO:0007669"/>
    <property type="project" value="InterPro"/>
</dbReference>
<reference evidence="7" key="1">
    <citation type="journal article" date="2018" name="Nat. Microbiol.">
        <title>Leveraging single-cell genomics to expand the fungal tree of life.</title>
        <authorList>
            <person name="Ahrendt S.R."/>
            <person name="Quandt C.A."/>
            <person name="Ciobanu D."/>
            <person name="Clum A."/>
            <person name="Salamov A."/>
            <person name="Andreopoulos B."/>
            <person name="Cheng J.F."/>
            <person name="Woyke T."/>
            <person name="Pelin A."/>
            <person name="Henrissat B."/>
            <person name="Reynolds N.K."/>
            <person name="Benny G.L."/>
            <person name="Smith M.E."/>
            <person name="James T.Y."/>
            <person name="Grigoriev I.V."/>
        </authorList>
    </citation>
    <scope>NUCLEOTIDE SEQUENCE [LARGE SCALE GENOMIC DNA]</scope>
    <source>
        <strain evidence="7">ATCC 52028</strain>
    </source>
</reference>
<dbReference type="PROSITE" id="PS51476">
    <property type="entry name" value="PROTEASOME_BETA_2"/>
    <property type="match status" value="1"/>
</dbReference>
<dbReference type="InterPro" id="IPR035206">
    <property type="entry name" value="Proteasome_beta2"/>
</dbReference>